<dbReference type="EMBL" id="CATOUU010000440">
    <property type="protein sequence ID" value="CAI9929632.1"/>
    <property type="molecule type" value="Genomic_DNA"/>
</dbReference>
<dbReference type="AlphaFoldDB" id="A0AA86NZL2"/>
<dbReference type="SUPFAM" id="SSF48592">
    <property type="entry name" value="GroEL equatorial domain-like"/>
    <property type="match status" value="1"/>
</dbReference>
<dbReference type="EMBL" id="CAXDID020000029">
    <property type="protein sequence ID" value="CAL5992778.1"/>
    <property type="molecule type" value="Genomic_DNA"/>
</dbReference>
<protein>
    <submittedName>
        <fullName evidence="1">TCP-1 chaperonin subunit theta</fullName>
    </submittedName>
    <submittedName>
        <fullName evidence="2">TCP-1_chaperonin subunit theta</fullName>
    </submittedName>
</protein>
<sequence>MNNLQLEIIYWNLSSALEVAKYFNIQLLTQQTRKSNSTSHNCIYDSEAVKMWAFRSAVDAACSILRVDQVVMRKQAGGPGQKEKGQQEWN</sequence>
<dbReference type="Gene3D" id="1.10.560.10">
    <property type="entry name" value="GroEL-like equatorial domain"/>
    <property type="match status" value="1"/>
</dbReference>
<evidence type="ECO:0000313" key="3">
    <source>
        <dbReference type="Proteomes" id="UP001642409"/>
    </source>
</evidence>
<proteinExistence type="predicted"/>
<gene>
    <name evidence="2" type="ORF">HINF_LOCUS12746</name>
    <name evidence="1" type="ORF">HINF_LOCUS17277</name>
</gene>
<reference evidence="2 3" key="2">
    <citation type="submission" date="2024-07" db="EMBL/GenBank/DDBJ databases">
        <authorList>
            <person name="Akdeniz Z."/>
        </authorList>
    </citation>
    <scope>NUCLEOTIDE SEQUENCE [LARGE SCALE GENOMIC DNA]</scope>
</reference>
<organism evidence="1">
    <name type="scientific">Hexamita inflata</name>
    <dbReference type="NCBI Taxonomy" id="28002"/>
    <lineage>
        <taxon>Eukaryota</taxon>
        <taxon>Metamonada</taxon>
        <taxon>Diplomonadida</taxon>
        <taxon>Hexamitidae</taxon>
        <taxon>Hexamitinae</taxon>
        <taxon>Hexamita</taxon>
    </lineage>
</organism>
<dbReference type="InterPro" id="IPR027413">
    <property type="entry name" value="GROEL-like_equatorial_sf"/>
</dbReference>
<keyword evidence="3" id="KW-1185">Reference proteome</keyword>
<accession>A0AA86NZL2</accession>
<reference evidence="1" key="1">
    <citation type="submission" date="2023-06" db="EMBL/GenBank/DDBJ databases">
        <authorList>
            <person name="Kurt Z."/>
        </authorList>
    </citation>
    <scope>NUCLEOTIDE SEQUENCE</scope>
</reference>
<name>A0AA86NZL2_9EUKA</name>
<dbReference type="Proteomes" id="UP001642409">
    <property type="component" value="Unassembled WGS sequence"/>
</dbReference>
<comment type="caution">
    <text evidence="1">The sequence shown here is derived from an EMBL/GenBank/DDBJ whole genome shotgun (WGS) entry which is preliminary data.</text>
</comment>
<evidence type="ECO:0000313" key="2">
    <source>
        <dbReference type="EMBL" id="CAL5992778.1"/>
    </source>
</evidence>
<evidence type="ECO:0000313" key="1">
    <source>
        <dbReference type="EMBL" id="CAI9929632.1"/>
    </source>
</evidence>